<name>A0A4Y5Z5K7_9GAMM</name>
<dbReference type="AlphaFoldDB" id="A0A4Y5Z5K7"/>
<dbReference type="OrthoDB" id="5944342at2"/>
<keyword evidence="1" id="KW-0732">Signal</keyword>
<dbReference type="RefSeq" id="WP_139984637.1">
    <property type="nucleotide sequence ID" value="NZ_CP041046.1"/>
</dbReference>
<evidence type="ECO:0000313" key="4">
    <source>
        <dbReference type="Proteomes" id="UP000316093"/>
    </source>
</evidence>
<organism evidence="3 4">
    <name type="scientific">Luteibacter pinisoli</name>
    <dbReference type="NCBI Taxonomy" id="2589080"/>
    <lineage>
        <taxon>Bacteria</taxon>
        <taxon>Pseudomonadati</taxon>
        <taxon>Pseudomonadota</taxon>
        <taxon>Gammaproteobacteria</taxon>
        <taxon>Lysobacterales</taxon>
        <taxon>Rhodanobacteraceae</taxon>
        <taxon>Luteibacter</taxon>
    </lineage>
</organism>
<protein>
    <recommendedName>
        <fullName evidence="2">DUF4097 domain-containing protein</fullName>
    </recommendedName>
</protein>
<evidence type="ECO:0000256" key="1">
    <source>
        <dbReference type="SAM" id="SignalP"/>
    </source>
</evidence>
<dbReference type="Pfam" id="PF13349">
    <property type="entry name" value="DUF4097"/>
    <property type="match status" value="1"/>
</dbReference>
<dbReference type="EMBL" id="CP041046">
    <property type="protein sequence ID" value="QDE40712.1"/>
    <property type="molecule type" value="Genomic_DNA"/>
</dbReference>
<feature type="chain" id="PRO_5021378484" description="DUF4097 domain-containing protein" evidence="1">
    <location>
        <begin position="19"/>
        <end position="258"/>
    </location>
</feature>
<sequence length="258" mass="26268">MRHLIFAALLLAPAAAMADEPQCKFHADRNLDLDLSGVHSVRFVTNSHDLTVDGAAGGKPGVHGRACASSQEAADNLVVEQSKQGDTLVVELKNKNEGNWHFGMGSNYSYLKVSASVPGNLPITVNVGSGDAHVRNVASLDSAVGSGDLDVDGVKGNVSSTVGSGDLKIRRSGSVKIDSVGSGDLEASDITGGVHIGTVGSGDAKLKDITGDVEVGTIGSGDLDVDGVKGNLTVRTLGSGDIDKKGVTGKLDLPSKAD</sequence>
<proteinExistence type="predicted"/>
<dbReference type="KEGG" id="lpy:FIV34_16610"/>
<dbReference type="Gene3D" id="2.160.20.120">
    <property type="match status" value="1"/>
</dbReference>
<dbReference type="Proteomes" id="UP000316093">
    <property type="component" value="Chromosome"/>
</dbReference>
<reference evidence="3 4" key="1">
    <citation type="submission" date="2019-06" db="EMBL/GenBank/DDBJ databases">
        <title>A complete genome sequence for Luteibacter pinisoli MAH-14.</title>
        <authorList>
            <person name="Baltrus D.A."/>
        </authorList>
    </citation>
    <scope>NUCLEOTIDE SEQUENCE [LARGE SCALE GENOMIC DNA]</scope>
    <source>
        <strain evidence="3 4">MAH-14</strain>
    </source>
</reference>
<accession>A0A4Y5Z5K7</accession>
<feature type="signal peptide" evidence="1">
    <location>
        <begin position="1"/>
        <end position="18"/>
    </location>
</feature>
<gene>
    <name evidence="3" type="ORF">FIV34_16610</name>
</gene>
<dbReference type="InterPro" id="IPR025164">
    <property type="entry name" value="Toastrack_DUF4097"/>
</dbReference>
<feature type="domain" description="DUF4097" evidence="2">
    <location>
        <begin position="73"/>
        <end position="196"/>
    </location>
</feature>
<evidence type="ECO:0000313" key="3">
    <source>
        <dbReference type="EMBL" id="QDE40712.1"/>
    </source>
</evidence>
<keyword evidence="4" id="KW-1185">Reference proteome</keyword>
<evidence type="ECO:0000259" key="2">
    <source>
        <dbReference type="Pfam" id="PF13349"/>
    </source>
</evidence>